<evidence type="ECO:0000313" key="2">
    <source>
        <dbReference type="EMBL" id="KAK7542013.1"/>
    </source>
</evidence>
<dbReference type="Proteomes" id="UP001360953">
    <property type="component" value="Unassembled WGS sequence"/>
</dbReference>
<gene>
    <name evidence="2" type="ORF">J3D65DRAFT_664450</name>
</gene>
<evidence type="ECO:0000256" key="1">
    <source>
        <dbReference type="SAM" id="SignalP"/>
    </source>
</evidence>
<dbReference type="EMBL" id="JBBPEH010000002">
    <property type="protein sequence ID" value="KAK7542013.1"/>
    <property type="molecule type" value="Genomic_DNA"/>
</dbReference>
<organism evidence="2 3">
    <name type="scientific">Phyllosticta citribraziliensis</name>
    <dbReference type="NCBI Taxonomy" id="989973"/>
    <lineage>
        <taxon>Eukaryota</taxon>
        <taxon>Fungi</taxon>
        <taxon>Dikarya</taxon>
        <taxon>Ascomycota</taxon>
        <taxon>Pezizomycotina</taxon>
        <taxon>Dothideomycetes</taxon>
        <taxon>Dothideomycetes incertae sedis</taxon>
        <taxon>Botryosphaeriales</taxon>
        <taxon>Phyllostictaceae</taxon>
        <taxon>Phyllosticta</taxon>
    </lineage>
</organism>
<proteinExistence type="predicted"/>
<evidence type="ECO:0000313" key="3">
    <source>
        <dbReference type="Proteomes" id="UP001360953"/>
    </source>
</evidence>
<accession>A0ABR1M6X1</accession>
<reference evidence="2 3" key="1">
    <citation type="submission" date="2024-04" db="EMBL/GenBank/DDBJ databases">
        <title>Phyllosticta paracitricarpa is synonymous to the EU quarantine fungus P. citricarpa based on phylogenomic analyses.</title>
        <authorList>
            <consortium name="Lawrence Berkeley National Laboratory"/>
            <person name="Van ingen-buijs V.A."/>
            <person name="Van westerhoven A.C."/>
            <person name="Haridas S."/>
            <person name="Skiadas P."/>
            <person name="Martin F."/>
            <person name="Groenewald J.Z."/>
            <person name="Crous P.W."/>
            <person name="Seidl M.F."/>
        </authorList>
    </citation>
    <scope>NUCLEOTIDE SEQUENCE [LARGE SCALE GENOMIC DNA]</scope>
    <source>
        <strain evidence="2 3">CPC 17464</strain>
    </source>
</reference>
<feature type="chain" id="PRO_5045318842" evidence="1">
    <location>
        <begin position="19"/>
        <end position="196"/>
    </location>
</feature>
<sequence>MRFSLIFFAFVFTSAAQAQFIVATIFAVEIIFEIASTIAGEAAVAEVATSAEIAMTEVTAGELTFAAVNADRSATVVSGVAGSTLVGAESARLFVMGEKSLTQVGSTKFLTKNFVWRGLQITEGRGQRFWNPVITGTIKSGFKQEGGKLVTDGASVVIKRAGDAGGHIVYGAPKATGGYKVNVKQFTVSPRPLASQ</sequence>
<feature type="signal peptide" evidence="1">
    <location>
        <begin position="1"/>
        <end position="18"/>
    </location>
</feature>
<name>A0ABR1M6X1_9PEZI</name>
<protein>
    <submittedName>
        <fullName evidence="2">Uncharacterized protein</fullName>
    </submittedName>
</protein>
<dbReference type="GeneID" id="92035645"/>
<dbReference type="RefSeq" id="XP_066658306.1">
    <property type="nucleotide sequence ID" value="XM_066802739.1"/>
</dbReference>
<comment type="caution">
    <text evidence="2">The sequence shown here is derived from an EMBL/GenBank/DDBJ whole genome shotgun (WGS) entry which is preliminary data.</text>
</comment>
<keyword evidence="1" id="KW-0732">Signal</keyword>
<keyword evidence="3" id="KW-1185">Reference proteome</keyword>